<organism evidence="3 4">
    <name type="scientific">Senna tora</name>
    <dbReference type="NCBI Taxonomy" id="362788"/>
    <lineage>
        <taxon>Eukaryota</taxon>
        <taxon>Viridiplantae</taxon>
        <taxon>Streptophyta</taxon>
        <taxon>Embryophyta</taxon>
        <taxon>Tracheophyta</taxon>
        <taxon>Spermatophyta</taxon>
        <taxon>Magnoliopsida</taxon>
        <taxon>eudicotyledons</taxon>
        <taxon>Gunneridae</taxon>
        <taxon>Pentapetalae</taxon>
        <taxon>rosids</taxon>
        <taxon>fabids</taxon>
        <taxon>Fabales</taxon>
        <taxon>Fabaceae</taxon>
        <taxon>Caesalpinioideae</taxon>
        <taxon>Cassia clade</taxon>
        <taxon>Senna</taxon>
    </lineage>
</organism>
<feature type="domain" description="PPM-type phosphatase" evidence="2">
    <location>
        <begin position="1"/>
        <end position="144"/>
    </location>
</feature>
<keyword evidence="1" id="KW-0460">Magnesium</keyword>
<reference evidence="3" key="1">
    <citation type="submission" date="2020-09" db="EMBL/GenBank/DDBJ databases">
        <title>Genome-Enabled Discovery of Anthraquinone Biosynthesis in Senna tora.</title>
        <authorList>
            <person name="Kang S.-H."/>
            <person name="Pandey R.P."/>
            <person name="Lee C.-M."/>
            <person name="Sim J.-S."/>
            <person name="Jeong J.-T."/>
            <person name="Choi B.-S."/>
            <person name="Jung M."/>
            <person name="Ginzburg D."/>
            <person name="Zhao K."/>
            <person name="Won S.Y."/>
            <person name="Oh T.-J."/>
            <person name="Yu Y."/>
            <person name="Kim N.-H."/>
            <person name="Lee O.R."/>
            <person name="Lee T.-H."/>
            <person name="Bashyal P."/>
            <person name="Kim T.-S."/>
            <person name="Lee W.-H."/>
            <person name="Kawkins C."/>
            <person name="Kim C.-K."/>
            <person name="Kim J.S."/>
            <person name="Ahn B.O."/>
            <person name="Rhee S.Y."/>
            <person name="Sohng J.K."/>
        </authorList>
    </citation>
    <scope>NUCLEOTIDE SEQUENCE</scope>
    <source>
        <tissue evidence="3">Leaf</tissue>
    </source>
</reference>
<keyword evidence="1" id="KW-0464">Manganese</keyword>
<keyword evidence="4" id="KW-1185">Reference proteome</keyword>
<evidence type="ECO:0000313" key="3">
    <source>
        <dbReference type="EMBL" id="KAF7803256.1"/>
    </source>
</evidence>
<comment type="caution">
    <text evidence="3">The sequence shown here is derived from an EMBL/GenBank/DDBJ whole genome shotgun (WGS) entry which is preliminary data.</text>
</comment>
<keyword evidence="1" id="KW-0904">Protein phosphatase</keyword>
<comment type="cofactor">
    <cofactor evidence="1">
        <name>Mg(2+)</name>
        <dbReference type="ChEBI" id="CHEBI:18420"/>
    </cofactor>
</comment>
<dbReference type="OrthoDB" id="60843at2759"/>
<comment type="catalytic activity">
    <reaction evidence="1">
        <text>O-phospho-L-threonyl-[protein] + H2O = L-threonyl-[protein] + phosphate</text>
        <dbReference type="Rhea" id="RHEA:47004"/>
        <dbReference type="Rhea" id="RHEA-COMP:11060"/>
        <dbReference type="Rhea" id="RHEA-COMP:11605"/>
        <dbReference type="ChEBI" id="CHEBI:15377"/>
        <dbReference type="ChEBI" id="CHEBI:30013"/>
        <dbReference type="ChEBI" id="CHEBI:43474"/>
        <dbReference type="ChEBI" id="CHEBI:61977"/>
        <dbReference type="EC" id="3.1.3.16"/>
    </reaction>
</comment>
<evidence type="ECO:0000313" key="4">
    <source>
        <dbReference type="Proteomes" id="UP000634136"/>
    </source>
</evidence>
<dbReference type="InterPro" id="IPR036457">
    <property type="entry name" value="PPM-type-like_dom_sf"/>
</dbReference>
<dbReference type="PANTHER" id="PTHR12320:SF81">
    <property type="entry name" value="PROTEIN PHOSPHATASE 2C 23-RELATED"/>
    <property type="match status" value="1"/>
</dbReference>
<accession>A0A834W2C2</accession>
<evidence type="ECO:0000259" key="2">
    <source>
        <dbReference type="PROSITE" id="PS51746"/>
    </source>
</evidence>
<dbReference type="Gene3D" id="3.60.40.10">
    <property type="entry name" value="PPM-type phosphatase domain"/>
    <property type="match status" value="1"/>
</dbReference>
<dbReference type="AlphaFoldDB" id="A0A834W2C2"/>
<evidence type="ECO:0000256" key="1">
    <source>
        <dbReference type="RuleBase" id="RU366020"/>
    </source>
</evidence>
<gene>
    <name evidence="3" type="ORF">G2W53_042367</name>
</gene>
<dbReference type="GO" id="GO:0046872">
    <property type="term" value="F:metal ion binding"/>
    <property type="evidence" value="ECO:0007669"/>
    <property type="project" value="UniProtKB-UniRule"/>
</dbReference>
<keyword evidence="1" id="KW-0378">Hydrolase</keyword>
<comment type="cofactor">
    <cofactor evidence="1">
        <name>Mn(2+)</name>
        <dbReference type="ChEBI" id="CHEBI:29035"/>
    </cofactor>
</comment>
<comment type="similarity">
    <text evidence="1">Belongs to the PP2C family.</text>
</comment>
<dbReference type="InterPro" id="IPR001932">
    <property type="entry name" value="PPM-type_phosphatase-like_dom"/>
</dbReference>
<dbReference type="EMBL" id="JAAIUW010000013">
    <property type="protein sequence ID" value="KAF7803256.1"/>
    <property type="molecule type" value="Genomic_DNA"/>
</dbReference>
<dbReference type="GO" id="GO:0004722">
    <property type="term" value="F:protein serine/threonine phosphatase activity"/>
    <property type="evidence" value="ECO:0007669"/>
    <property type="project" value="UniProtKB-EC"/>
</dbReference>
<dbReference type="Proteomes" id="UP000634136">
    <property type="component" value="Unassembled WGS sequence"/>
</dbReference>
<comment type="catalytic activity">
    <reaction evidence="1">
        <text>O-phospho-L-seryl-[protein] + H2O = L-seryl-[protein] + phosphate</text>
        <dbReference type="Rhea" id="RHEA:20629"/>
        <dbReference type="Rhea" id="RHEA-COMP:9863"/>
        <dbReference type="Rhea" id="RHEA-COMP:11604"/>
        <dbReference type="ChEBI" id="CHEBI:15377"/>
        <dbReference type="ChEBI" id="CHEBI:29999"/>
        <dbReference type="ChEBI" id="CHEBI:43474"/>
        <dbReference type="ChEBI" id="CHEBI:83421"/>
        <dbReference type="EC" id="3.1.3.16"/>
    </reaction>
</comment>
<dbReference type="EC" id="3.1.3.16" evidence="1"/>
<sequence>MRAVNVGDSGFMIFRKNRLAFRSPVQQRRFNAPYQLGRLKKLDKPDCCVELEIDVEGGDVVVFGTDGVFDNMFGREIESYVRISMNEDGDRMEAEKLAWMIADVALCNSQSKRRRTPFAEEAEKAGRKHAGGKIDDITVLVAYIL</sequence>
<dbReference type="SUPFAM" id="SSF81606">
    <property type="entry name" value="PP2C-like"/>
    <property type="match status" value="1"/>
</dbReference>
<keyword evidence="1" id="KW-0479">Metal-binding</keyword>
<name>A0A834W2C2_9FABA</name>
<proteinExistence type="inferred from homology"/>
<protein>
    <recommendedName>
        <fullName evidence="1">Protein phosphatase</fullName>
        <ecNumber evidence="1">3.1.3.16</ecNumber>
    </recommendedName>
</protein>
<dbReference type="PANTHER" id="PTHR12320">
    <property type="entry name" value="PROTEIN PHOSPHATASE 2C"/>
    <property type="match status" value="1"/>
</dbReference>
<dbReference type="PROSITE" id="PS51746">
    <property type="entry name" value="PPM_2"/>
    <property type="match status" value="1"/>
</dbReference>
<dbReference type="InterPro" id="IPR039123">
    <property type="entry name" value="PPTC7"/>
</dbReference>